<dbReference type="PANTHER" id="PTHR43085:SF57">
    <property type="entry name" value="CARBOHYDRATE KINASE PFKB DOMAIN-CONTAINING PROTEIN"/>
    <property type="match status" value="1"/>
</dbReference>
<gene>
    <name evidence="5" type="ORF">CUN85_02555</name>
</gene>
<dbReference type="Proteomes" id="UP000297295">
    <property type="component" value="Unassembled WGS sequence"/>
</dbReference>
<dbReference type="SUPFAM" id="SSF53613">
    <property type="entry name" value="Ribokinase-like"/>
    <property type="match status" value="1"/>
</dbReference>
<dbReference type="PROSITE" id="PS00584">
    <property type="entry name" value="PFKB_KINASES_2"/>
    <property type="match status" value="1"/>
</dbReference>
<dbReference type="GO" id="GO:0016301">
    <property type="term" value="F:kinase activity"/>
    <property type="evidence" value="ECO:0007669"/>
    <property type="project" value="UniProtKB-KW"/>
</dbReference>
<evidence type="ECO:0000313" key="5">
    <source>
        <dbReference type="EMBL" id="TGC11050.1"/>
    </source>
</evidence>
<organism evidence="5 6">
    <name type="scientific">Methanolobus halotolerans</name>
    <dbReference type="NCBI Taxonomy" id="2052935"/>
    <lineage>
        <taxon>Archaea</taxon>
        <taxon>Methanobacteriati</taxon>
        <taxon>Methanobacteriota</taxon>
        <taxon>Stenosarchaea group</taxon>
        <taxon>Methanomicrobia</taxon>
        <taxon>Methanosarcinales</taxon>
        <taxon>Methanosarcinaceae</taxon>
        <taxon>Methanolobus</taxon>
    </lineage>
</organism>
<keyword evidence="6" id="KW-1185">Reference proteome</keyword>
<keyword evidence="3 5" id="KW-0418">Kinase</keyword>
<reference evidence="5 6" key="1">
    <citation type="submission" date="2017-11" db="EMBL/GenBank/DDBJ databases">
        <title>Isolation and Characterization of Methanogenic Archaea from Saline Meromictic Lake at Siberia.</title>
        <authorList>
            <person name="Shen Y."/>
            <person name="Huang H.-H."/>
            <person name="Lai M.-C."/>
            <person name="Chen S.-C."/>
        </authorList>
    </citation>
    <scope>NUCLEOTIDE SEQUENCE [LARGE SCALE GENOMIC DNA]</scope>
    <source>
        <strain evidence="5 6">SY-01</strain>
    </source>
</reference>
<dbReference type="InterPro" id="IPR050306">
    <property type="entry name" value="PfkB_Carbo_kinase"/>
</dbReference>
<dbReference type="EMBL" id="PGGK01000002">
    <property type="protein sequence ID" value="TGC11050.1"/>
    <property type="molecule type" value="Genomic_DNA"/>
</dbReference>
<dbReference type="InterPro" id="IPR011611">
    <property type="entry name" value="PfkB_dom"/>
</dbReference>
<evidence type="ECO:0000256" key="2">
    <source>
        <dbReference type="ARBA" id="ARBA00022679"/>
    </source>
</evidence>
<dbReference type="Pfam" id="PF00294">
    <property type="entry name" value="PfkB"/>
    <property type="match status" value="1"/>
</dbReference>
<evidence type="ECO:0000313" key="6">
    <source>
        <dbReference type="Proteomes" id="UP000297295"/>
    </source>
</evidence>
<evidence type="ECO:0000256" key="3">
    <source>
        <dbReference type="ARBA" id="ARBA00022777"/>
    </source>
</evidence>
<keyword evidence="2" id="KW-0808">Transferase</keyword>
<sequence>MSILSACPGGSMLNSAVSLGRAGVEVSLLTEFADDDVGKMILRFLDKNRVSTEYVSIHQGRKSPLALAFLNSENDARYSFYEDLPEKRNLKKIRDPGTEDIVMFGSILALSKGVRSELRELLDAAKKAGAAILYDPNFRPSSVRSPEETEQLVCENIGFADIVRASDEDMMNIKGTLNADDAYEYVRDKGCMSLIYTTGEEGIYLRTSALSKYYRTPDILTVSTVGAGDNFNAGIIYQFLRESLSPGKAENIPEPVWDQIIGRGIDFASETCKRNENYISEVFAGKI</sequence>
<dbReference type="OrthoDB" id="124714at2157"/>
<comment type="similarity">
    <text evidence="1">Belongs to the carbohydrate kinase PfkB family.</text>
</comment>
<dbReference type="CDD" id="cd01167">
    <property type="entry name" value="bac_FRK"/>
    <property type="match status" value="1"/>
</dbReference>
<dbReference type="PANTHER" id="PTHR43085">
    <property type="entry name" value="HEXOKINASE FAMILY MEMBER"/>
    <property type="match status" value="1"/>
</dbReference>
<dbReference type="InterPro" id="IPR002173">
    <property type="entry name" value="Carboh/pur_kinase_PfkB_CS"/>
</dbReference>
<evidence type="ECO:0000256" key="1">
    <source>
        <dbReference type="ARBA" id="ARBA00010688"/>
    </source>
</evidence>
<protein>
    <submittedName>
        <fullName evidence="5">Carbohydrate kinase</fullName>
    </submittedName>
</protein>
<proteinExistence type="inferred from homology"/>
<evidence type="ECO:0000259" key="4">
    <source>
        <dbReference type="Pfam" id="PF00294"/>
    </source>
</evidence>
<comment type="caution">
    <text evidence="5">The sequence shown here is derived from an EMBL/GenBank/DDBJ whole genome shotgun (WGS) entry which is preliminary data.</text>
</comment>
<feature type="domain" description="Carbohydrate kinase PfkB" evidence="4">
    <location>
        <begin position="8"/>
        <end position="242"/>
    </location>
</feature>
<dbReference type="AlphaFoldDB" id="A0A4E0Q803"/>
<accession>A0A4E0Q803</accession>
<dbReference type="Gene3D" id="3.40.1190.20">
    <property type="match status" value="1"/>
</dbReference>
<dbReference type="RefSeq" id="WP_135388682.1">
    <property type="nucleotide sequence ID" value="NZ_PGGK01000002.1"/>
</dbReference>
<name>A0A4E0Q803_9EURY</name>
<dbReference type="InterPro" id="IPR029056">
    <property type="entry name" value="Ribokinase-like"/>
</dbReference>